<feature type="region of interest" description="Disordered" evidence="1">
    <location>
        <begin position="116"/>
        <end position="149"/>
    </location>
</feature>
<feature type="compositionally biased region" description="Polar residues" evidence="1">
    <location>
        <begin position="139"/>
        <end position="149"/>
    </location>
</feature>
<proteinExistence type="predicted"/>
<keyword evidence="3" id="KW-1185">Reference proteome</keyword>
<dbReference type="AlphaFoldDB" id="A0A9W8AVV8"/>
<dbReference type="PANTHER" id="PTHR37332:SF1">
    <property type="entry name" value="ELMO DOMAIN-CONTAINING PROTEIN"/>
    <property type="match status" value="1"/>
</dbReference>
<protein>
    <submittedName>
        <fullName evidence="2">Uncharacterized protein</fullName>
    </submittedName>
</protein>
<comment type="caution">
    <text evidence="2">The sequence shown here is derived from an EMBL/GenBank/DDBJ whole genome shotgun (WGS) entry which is preliminary data.</text>
</comment>
<name>A0A9W8AVV8_9FUNG</name>
<sequence length="301" mass="33307">MNSSAGLPSLSGETSWDSIRETVHKRIVTFIHLRRVVSSADALFFNVVKIPPEEMTAFYNPTRMRQRTHQYLILGLSLGPILDISNPQDFLKALAILTNEYQDYIVEGEKQRKKNFFRKSRNTDDSLSGGNGSGNSSGTSALPSNSTGLTGSSANLSTGQFSTPFHSSFANNGTTSTSGGMVQHLNMVPEGMTFDYLQPRNFPFELDYIHIFDTLCEVICLVYNRITETMVSLPHSQSLQDTIVKIDAKFKKIISTVTKELDDLTRQIIQDEFTALGAPYSAKSGSTVMSSSTILRDHVEP</sequence>
<dbReference type="OrthoDB" id="14339at2759"/>
<dbReference type="PANTHER" id="PTHR37332">
    <property type="entry name" value="EXPRESSED PROTEIN"/>
    <property type="match status" value="1"/>
</dbReference>
<evidence type="ECO:0000313" key="2">
    <source>
        <dbReference type="EMBL" id="KAJ1966619.1"/>
    </source>
</evidence>
<evidence type="ECO:0000256" key="1">
    <source>
        <dbReference type="SAM" id="MobiDB-lite"/>
    </source>
</evidence>
<organism evidence="2 3">
    <name type="scientific">Dispira parvispora</name>
    <dbReference type="NCBI Taxonomy" id="1520584"/>
    <lineage>
        <taxon>Eukaryota</taxon>
        <taxon>Fungi</taxon>
        <taxon>Fungi incertae sedis</taxon>
        <taxon>Zoopagomycota</taxon>
        <taxon>Kickxellomycotina</taxon>
        <taxon>Dimargaritomycetes</taxon>
        <taxon>Dimargaritales</taxon>
        <taxon>Dimargaritaceae</taxon>
        <taxon>Dispira</taxon>
    </lineage>
</organism>
<dbReference type="EMBL" id="JANBPY010000487">
    <property type="protein sequence ID" value="KAJ1966619.1"/>
    <property type="molecule type" value="Genomic_DNA"/>
</dbReference>
<evidence type="ECO:0000313" key="3">
    <source>
        <dbReference type="Proteomes" id="UP001150925"/>
    </source>
</evidence>
<reference evidence="2" key="1">
    <citation type="submission" date="2022-07" db="EMBL/GenBank/DDBJ databases">
        <title>Phylogenomic reconstructions and comparative analyses of Kickxellomycotina fungi.</title>
        <authorList>
            <person name="Reynolds N.K."/>
            <person name="Stajich J.E."/>
            <person name="Barry K."/>
            <person name="Grigoriev I.V."/>
            <person name="Crous P."/>
            <person name="Smith M.E."/>
        </authorList>
    </citation>
    <scope>NUCLEOTIDE SEQUENCE</scope>
    <source>
        <strain evidence="2">RSA 1196</strain>
    </source>
</reference>
<accession>A0A9W8AVV8</accession>
<dbReference type="Proteomes" id="UP001150925">
    <property type="component" value="Unassembled WGS sequence"/>
</dbReference>
<gene>
    <name evidence="2" type="ORF">IWQ62_002352</name>
</gene>